<evidence type="ECO:0000256" key="2">
    <source>
        <dbReference type="SAM" id="Phobius"/>
    </source>
</evidence>
<feature type="region of interest" description="Disordered" evidence="1">
    <location>
        <begin position="1"/>
        <end position="111"/>
    </location>
</feature>
<dbReference type="Pfam" id="PF11915">
    <property type="entry name" value="DUF3433"/>
    <property type="match status" value="2"/>
</dbReference>
<evidence type="ECO:0000256" key="1">
    <source>
        <dbReference type="SAM" id="MobiDB-lite"/>
    </source>
</evidence>
<gene>
    <name evidence="3" type="ORF">ANOM_004227</name>
</gene>
<feature type="transmembrane region" description="Helical" evidence="2">
    <location>
        <begin position="1243"/>
        <end position="1266"/>
    </location>
</feature>
<dbReference type="GeneID" id="26806031"/>
<organism evidence="3 4">
    <name type="scientific">Aspergillus nomiae NRRL (strain ATCC 15546 / NRRL 13137 / CBS 260.88 / M93)</name>
    <dbReference type="NCBI Taxonomy" id="1509407"/>
    <lineage>
        <taxon>Eukaryota</taxon>
        <taxon>Fungi</taxon>
        <taxon>Dikarya</taxon>
        <taxon>Ascomycota</taxon>
        <taxon>Pezizomycotina</taxon>
        <taxon>Eurotiomycetes</taxon>
        <taxon>Eurotiomycetidae</taxon>
        <taxon>Eurotiales</taxon>
        <taxon>Aspergillaceae</taxon>
        <taxon>Aspergillus</taxon>
        <taxon>Aspergillus subgen. Circumdati</taxon>
    </lineage>
</organism>
<evidence type="ECO:0000313" key="3">
    <source>
        <dbReference type="EMBL" id="KNG88168.1"/>
    </source>
</evidence>
<dbReference type="EMBL" id="JNOM01000059">
    <property type="protein sequence ID" value="KNG88168.1"/>
    <property type="molecule type" value="Genomic_DNA"/>
</dbReference>
<feature type="transmembrane region" description="Helical" evidence="2">
    <location>
        <begin position="164"/>
        <end position="183"/>
    </location>
</feature>
<sequence>MARSPSPDISLDDRTSNHYDDSVNSPVFSDSRPSTLHGQHSETGRQWGNDSTADFSDEPQSRSYNSRFVEEGDDNSENFRVKNGVPEINIVPDPNQPASDPQIPSDPNEQSPSWLPFTLQNSFLGLLSTLAMALCAVTIALLVMSQKNYGLGSDDGSSKILFGWRFSPTLVAVIYIQLTAMLMDDIKRLEPFARLARPGGSEASSSILQKPGAWWNALRDVSVDVAVPRQMDFLRLTPRLDAPLSLSQSRIARFRAISHFAQNVSTSPWVTDEWTMLPFWPTAWESPQFGSLPSTPQTWKAETTAFKSDLDCKEMKLKSSSSKTVIKGNEYHNATAISNTTVWSSGDCKLELEALITGEDMWTEGGASWSNFSEINAIEALRIINVAQTKECTGHDYLLLMEGNSTLNVHLCATTYSMANVTALVDLSGSVPDITFNESEYIQNQQEVPDTLMSTEVMRDRAVDSDWTSSMLTLNFDNSPYLYGPARLLWVIYKNNLTAMVEDKDMILRAAKVQQRFFGEMLQSSLTEHGASQYLPMQGNVRTVERRVTTTAGPAISLIILLFLSSCLLLVAWRCSRLQHRPLNLKTDPASLAGATSLLADSPRTRVSLKDFNRVSDKELQTLLEGKRYYTDPGTLHETIPDLCETANRTTEEMPPESASKTNWVPGVLCLPTLLVLLVFLIAVLTGVVVLYHFAQLSQLYDKAFVYQANISIFDKKLSTVGPFSMIPTIIAVCIGLWWGVIDSNFCRLQPYLAMAKRYRPLSESVHLSYQSSYWMWATIKALMNRHWMLVLVTLGTAISPIFTTSMSALLQRDTGVIIQTQTLKRSLEIRQIPHVFETQEFTIRYATNFLGSILAQLHGNLSSHWMYTAANQLTLNGSEPAWSKGGWSFVPVDLSTVSLSIPGKIDSNDHGVIDKNSRINVSLATPAIACTPIFANPSSIECCGNGTNTGADPMAAVGYWSPNGNPGQWNPRIWSRNFTTKWIYGPAQSAMELIQRYHSKQLHLLFTEIPSITAMNCKPVVETANAEVTVDPATGEVRAFDITDEPQASDNAFSDVFLPHKTSDLELSQIPIMQPLILIHAASYGVLFMTQMLTAAKVQNIIGPSRIIGWATEDTTDNTFNIRDEAHGLNLDFMSYSMYSLAGEDPAALLDPTVFSRLSSKTFFTFFQHFANSNLSMTTGSWVYQPINASLPPDLTPSVTDARLLEDAPLTDYQNELHPISHTNRTVVVRVSKRVEMLQMNAVAVGLSVSILAWLIIATVIVTVFHRQYLRRLIRNVECLGDMLVLTAGGENLVQLIREMQAGNLTESEKSHLCARLGWFQDGDGKARWGVEVSEGYKGQPPVQWLDHDGEERNRGEHAADTGSV</sequence>
<accession>A0A0L1J9P3</accession>
<name>A0A0L1J9P3_ASPN3</name>
<dbReference type="PANTHER" id="PTHR37544">
    <property type="entry name" value="SPRAY-RELATED"/>
    <property type="match status" value="1"/>
</dbReference>
<feature type="transmembrane region" description="Helical" evidence="2">
    <location>
        <begin position="724"/>
        <end position="742"/>
    </location>
</feature>
<dbReference type="RefSeq" id="XP_015409091.1">
    <property type="nucleotide sequence ID" value="XM_015549484.1"/>
</dbReference>
<dbReference type="Proteomes" id="UP000037505">
    <property type="component" value="Unassembled WGS sequence"/>
</dbReference>
<keyword evidence="2" id="KW-1133">Transmembrane helix</keyword>
<keyword evidence="4" id="KW-1185">Reference proteome</keyword>
<feature type="region of interest" description="Disordered" evidence="1">
    <location>
        <begin position="1343"/>
        <end position="1366"/>
    </location>
</feature>
<proteinExistence type="predicted"/>
<evidence type="ECO:0000313" key="4">
    <source>
        <dbReference type="Proteomes" id="UP000037505"/>
    </source>
</evidence>
<feature type="compositionally biased region" description="Basic and acidic residues" evidence="1">
    <location>
        <begin position="11"/>
        <end position="21"/>
    </location>
</feature>
<feature type="compositionally biased region" description="Polar residues" evidence="1">
    <location>
        <begin position="22"/>
        <end position="38"/>
    </location>
</feature>
<protein>
    <submittedName>
        <fullName evidence="3">Uncharacterized protein</fullName>
    </submittedName>
</protein>
<comment type="caution">
    <text evidence="3">The sequence shown here is derived from an EMBL/GenBank/DDBJ whole genome shotgun (WGS) entry which is preliminary data.</text>
</comment>
<reference evidence="3 4" key="1">
    <citation type="submission" date="2014-06" db="EMBL/GenBank/DDBJ databases">
        <title>The Genome of the Aflatoxigenic Filamentous Fungus Aspergillus nomius.</title>
        <authorList>
            <person name="Moore M.G."/>
            <person name="Shannon B.M."/>
            <person name="Brian M.M."/>
        </authorList>
    </citation>
    <scope>NUCLEOTIDE SEQUENCE [LARGE SCALE GENOMIC DNA]</scope>
    <source>
        <strain evidence="3 4">NRRL 13137</strain>
    </source>
</reference>
<dbReference type="OrthoDB" id="3248909at2759"/>
<feature type="transmembrane region" description="Helical" evidence="2">
    <location>
        <begin position="123"/>
        <end position="143"/>
    </location>
</feature>
<dbReference type="PANTHER" id="PTHR37544:SF3">
    <property type="entry name" value="SPRAY"/>
    <property type="match status" value="1"/>
</dbReference>
<feature type="transmembrane region" description="Helical" evidence="2">
    <location>
        <begin position="788"/>
        <end position="811"/>
    </location>
</feature>
<feature type="compositionally biased region" description="Polar residues" evidence="1">
    <location>
        <begin position="44"/>
        <end position="54"/>
    </location>
</feature>
<feature type="transmembrane region" description="Helical" evidence="2">
    <location>
        <begin position="552"/>
        <end position="573"/>
    </location>
</feature>
<feature type="transmembrane region" description="Helical" evidence="2">
    <location>
        <begin position="668"/>
        <end position="695"/>
    </location>
</feature>
<keyword evidence="2" id="KW-0472">Membrane</keyword>
<feature type="compositionally biased region" description="Basic and acidic residues" evidence="1">
    <location>
        <begin position="1347"/>
        <end position="1366"/>
    </location>
</feature>
<keyword evidence="2" id="KW-0812">Transmembrane</keyword>
<dbReference type="InterPro" id="IPR021840">
    <property type="entry name" value="DUF3433"/>
</dbReference>